<comment type="caution">
    <text evidence="1">The sequence shown here is derived from an EMBL/GenBank/DDBJ whole genome shotgun (WGS) entry which is preliminary data.</text>
</comment>
<name>A0A5A9ZX99_9ACTN</name>
<evidence type="ECO:0000313" key="2">
    <source>
        <dbReference type="Proteomes" id="UP000324965"/>
    </source>
</evidence>
<proteinExistence type="predicted"/>
<sequence>MSSAATLTSVTTATTEASVTTVAPGVPDDPFDVDLTIVTEIGADLLPKACGTGDGCAASCASSCASAV</sequence>
<accession>A0A5A9ZX99</accession>
<dbReference type="InterPro" id="IPR027575">
    <property type="entry name" value="LD_lanti_pre"/>
</dbReference>
<dbReference type="AlphaFoldDB" id="A0A5A9ZX99"/>
<reference evidence="1 2" key="1">
    <citation type="submission" date="2019-05" db="EMBL/GenBank/DDBJ databases">
        <authorList>
            <person name="Hariharan J."/>
            <person name="Choudoir M.J."/>
            <person name="Diebold P."/>
            <person name="Panke-Buisse K."/>
            <person name="Buckley D.H."/>
        </authorList>
    </citation>
    <scope>NUCLEOTIDE SEQUENCE [LARGE SCALE GENOMIC DNA]</scope>
    <source>
        <strain evidence="1 2">SUN51</strain>
    </source>
</reference>
<dbReference type="EMBL" id="VDFC01000089">
    <property type="protein sequence ID" value="KAA0921215.1"/>
    <property type="molecule type" value="Genomic_DNA"/>
</dbReference>
<evidence type="ECO:0000313" key="1">
    <source>
        <dbReference type="EMBL" id="KAA0921215.1"/>
    </source>
</evidence>
<keyword evidence="2" id="KW-1185">Reference proteome</keyword>
<dbReference type="NCBIfam" id="TIGR04363">
    <property type="entry name" value="LD_lanti_pre"/>
    <property type="match status" value="1"/>
</dbReference>
<gene>
    <name evidence="1" type="primary">fxlA</name>
    <name evidence="1" type="ORF">FGF04_37265</name>
</gene>
<organism evidence="1 2">
    <name type="scientific">Streptomyces apricus</name>
    <dbReference type="NCBI Taxonomy" id="1828112"/>
    <lineage>
        <taxon>Bacteria</taxon>
        <taxon>Bacillati</taxon>
        <taxon>Actinomycetota</taxon>
        <taxon>Actinomycetes</taxon>
        <taxon>Kitasatosporales</taxon>
        <taxon>Streptomycetaceae</taxon>
        <taxon>Streptomyces</taxon>
    </lineage>
</organism>
<dbReference type="RefSeq" id="WP_149515823.1">
    <property type="nucleotide sequence ID" value="NZ_VDFC01000089.1"/>
</dbReference>
<protein>
    <submittedName>
        <fullName evidence="1">FxLD family lantipeptide</fullName>
    </submittedName>
</protein>
<dbReference type="Proteomes" id="UP000324965">
    <property type="component" value="Unassembled WGS sequence"/>
</dbReference>
<dbReference type="OrthoDB" id="4331530at2"/>